<protein>
    <submittedName>
        <fullName evidence="5">AraC family transcriptional regulator</fullName>
    </submittedName>
</protein>
<reference evidence="5 8" key="1">
    <citation type="submission" date="2016-08" db="EMBL/GenBank/DDBJ databases">
        <title>Candidatus Dactylopiibacterium carminicum genome sequence.</title>
        <authorList>
            <person name="Ramirez-Puebla S.T."/>
            <person name="Ormeno-Orrillo E."/>
            <person name="Vera-Ponce De Leon A."/>
            <person name="Luis L."/>
            <person name="Sanchez-Flores A."/>
            <person name="Monica R."/>
            <person name="Martinez-Romero E."/>
        </authorList>
    </citation>
    <scope>NUCLEOTIDE SEQUENCE [LARGE SCALE GENOMIC DNA]</scope>
    <source>
        <strain evidence="5">END1</strain>
    </source>
</reference>
<evidence type="ECO:0000256" key="3">
    <source>
        <dbReference type="ARBA" id="ARBA00023163"/>
    </source>
</evidence>
<keyword evidence="8" id="KW-1185">Reference proteome</keyword>
<feature type="domain" description="HTH araC/xylS-type" evidence="4">
    <location>
        <begin position="14"/>
        <end position="113"/>
    </location>
</feature>
<evidence type="ECO:0000313" key="6">
    <source>
        <dbReference type="EMBL" id="PAS91983.1"/>
    </source>
</evidence>
<dbReference type="SMART" id="SM00342">
    <property type="entry name" value="HTH_ARAC"/>
    <property type="match status" value="1"/>
</dbReference>
<dbReference type="AlphaFoldDB" id="A0A272EPD6"/>
<dbReference type="InterPro" id="IPR020449">
    <property type="entry name" value="Tscrpt_reg_AraC-type_HTH"/>
</dbReference>
<organism evidence="6 7">
    <name type="scientific">Candidatus Dactylopiibacterium carminicum</name>
    <dbReference type="NCBI Taxonomy" id="857335"/>
    <lineage>
        <taxon>Bacteria</taxon>
        <taxon>Pseudomonadati</taxon>
        <taxon>Pseudomonadota</taxon>
        <taxon>Betaproteobacteria</taxon>
        <taxon>Rhodocyclales</taxon>
        <taxon>Rhodocyclaceae</taxon>
        <taxon>Candidatus Dactylopiibacterium</taxon>
    </lineage>
</organism>
<dbReference type="Pfam" id="PF12833">
    <property type="entry name" value="HTH_18"/>
    <property type="match status" value="1"/>
</dbReference>
<dbReference type="InterPro" id="IPR050908">
    <property type="entry name" value="SmbC-like"/>
</dbReference>
<evidence type="ECO:0000256" key="1">
    <source>
        <dbReference type="ARBA" id="ARBA00023015"/>
    </source>
</evidence>
<dbReference type="PROSITE" id="PS01124">
    <property type="entry name" value="HTH_ARAC_FAMILY_2"/>
    <property type="match status" value="1"/>
</dbReference>
<dbReference type="RefSeq" id="WP_095524651.1">
    <property type="nucleotide sequence ID" value="NZ_MDUX01000027.1"/>
</dbReference>
<proteinExistence type="predicted"/>
<dbReference type="Proteomes" id="UP000623509">
    <property type="component" value="Unassembled WGS sequence"/>
</dbReference>
<keyword evidence="2" id="KW-0238">DNA-binding</keyword>
<evidence type="ECO:0000256" key="2">
    <source>
        <dbReference type="ARBA" id="ARBA00023125"/>
    </source>
</evidence>
<dbReference type="Proteomes" id="UP000216107">
    <property type="component" value="Unassembled WGS sequence"/>
</dbReference>
<dbReference type="OrthoDB" id="282744at2"/>
<comment type="caution">
    <text evidence="6">The sequence shown here is derived from an EMBL/GenBank/DDBJ whole genome shotgun (WGS) entry which is preliminary data.</text>
</comment>
<dbReference type="GO" id="GO:0003700">
    <property type="term" value="F:DNA-binding transcription factor activity"/>
    <property type="evidence" value="ECO:0007669"/>
    <property type="project" value="InterPro"/>
</dbReference>
<dbReference type="PRINTS" id="PR00032">
    <property type="entry name" value="HTHARAC"/>
</dbReference>
<evidence type="ECO:0000259" key="4">
    <source>
        <dbReference type="PROSITE" id="PS01124"/>
    </source>
</evidence>
<evidence type="ECO:0000313" key="8">
    <source>
        <dbReference type="Proteomes" id="UP000623509"/>
    </source>
</evidence>
<dbReference type="InterPro" id="IPR009057">
    <property type="entry name" value="Homeodomain-like_sf"/>
</dbReference>
<dbReference type="EMBL" id="NMRN01000051">
    <property type="protein sequence ID" value="PAS91983.1"/>
    <property type="molecule type" value="Genomic_DNA"/>
</dbReference>
<dbReference type="InterPro" id="IPR018062">
    <property type="entry name" value="HTH_AraC-typ_CS"/>
</dbReference>
<evidence type="ECO:0000313" key="5">
    <source>
        <dbReference type="EMBL" id="KAF7599128.1"/>
    </source>
</evidence>
<dbReference type="InterPro" id="IPR018060">
    <property type="entry name" value="HTH_AraC"/>
</dbReference>
<dbReference type="Gene3D" id="1.10.10.60">
    <property type="entry name" value="Homeodomain-like"/>
    <property type="match status" value="2"/>
</dbReference>
<dbReference type="PANTHER" id="PTHR40055:SF1">
    <property type="entry name" value="TRANSCRIPTIONAL REGULATOR YGIV-RELATED"/>
    <property type="match status" value="1"/>
</dbReference>
<name>A0A272EPD6_9RHOO</name>
<keyword evidence="3" id="KW-0804">Transcription</keyword>
<dbReference type="EMBL" id="MDUX01000027">
    <property type="protein sequence ID" value="KAF7599128.1"/>
    <property type="molecule type" value="Genomic_DNA"/>
</dbReference>
<dbReference type="SUPFAM" id="SSF46689">
    <property type="entry name" value="Homeodomain-like"/>
    <property type="match status" value="2"/>
</dbReference>
<keyword evidence="1" id="KW-0805">Transcription regulation</keyword>
<dbReference type="GO" id="GO:0043565">
    <property type="term" value="F:sequence-specific DNA binding"/>
    <property type="evidence" value="ECO:0007669"/>
    <property type="project" value="InterPro"/>
</dbReference>
<accession>A0A272EPD6</accession>
<sequence>MRVDTYARKLARLRKVAQYIDTNLHRPLSLDELAEIAHLSRYHFERVFHAYAGETPLLRVRRLRLTYARQRLEKGMASSVTELALDAGYASAEAFSRAFRAQFGLAPSAVKPQTSIPEPIRVKNLPPTPIQFLTFQGRFDESIEPFEKLRAHALLAGIARERRKGWCIHLDGLADKQHIQAALLAEPLGTRILGLGQGHLPAGEYAVLRIEGNHSGPLPEDLEERIQESTGRHMGEGHVLRRFLNTEYLPAAFEKRFDLYVPLAPA</sequence>
<evidence type="ECO:0000313" key="7">
    <source>
        <dbReference type="Proteomes" id="UP000216107"/>
    </source>
</evidence>
<dbReference type="PANTHER" id="PTHR40055">
    <property type="entry name" value="TRANSCRIPTIONAL REGULATOR YGIV-RELATED"/>
    <property type="match status" value="1"/>
</dbReference>
<reference evidence="6 7" key="2">
    <citation type="submission" date="2017-07" db="EMBL/GenBank/DDBJ databases">
        <title>Candidatus Dactylopiibacterium carminicum, a nitrogen-fixing symbiont of the cochineal insect Dactylopius coccus and Dactylopius opuntiae (Hemiptera: Coccoidea: Dactylopiidae).</title>
        <authorList>
            <person name="Vera A."/>
        </authorList>
    </citation>
    <scope>NUCLEOTIDE SEQUENCE [LARGE SCALE GENOMIC DNA]</scope>
    <source>
        <strain evidence="6 7">NFDCM</strain>
    </source>
</reference>
<dbReference type="PROSITE" id="PS00041">
    <property type="entry name" value="HTH_ARAC_FAMILY_1"/>
    <property type="match status" value="1"/>
</dbReference>
<gene>
    <name evidence="5" type="ORF">BGI27_09540</name>
    <name evidence="6" type="ORF">CGU29_13480</name>
</gene>